<protein>
    <submittedName>
        <fullName evidence="1">Uncharacterized protein</fullName>
    </submittedName>
</protein>
<sequence length="870" mass="99610">MPDDADSTAVQLPNECLCLILEHLQDDLSTLHALLFVNRFFFRAAVALIWTDPLSRLRDSTRKPSREKLIVVLLASLLYHHQTPSRSASDILNEFGLRLKSDLSAYPLLRDAVRNRSSSHSSTSDGPNYSGMTMDYSRLFTILRPDDWPVIFYKQFVSLQQTPASIKEQSTEESPTASAGCADGDDDNLYWVQDYREEIEQRICAMVLRFHSNLVKEVLFDIRKAKDTFLPLANRMASLRSMYIVRPTVLPDEQLQATVAFIQQNQSAFPAKPRLRLELESGWTDYDIDPYAPPLPSETEKARQIRVRDALWYFARPKLLLYEAVGLPSAMQVYRIPGFYTRVSQYQIGLERLTEFADADQDRLDDIGGNEAVAMRSFFERCINLEELALAVGNPQVFSWAARHRRQRYDGSGPPSLSMQTILGKLRKLSLHSIRSFHYLICAMNDAFVAFSDTLTSIHATGYQQINAITLSSPSWMEFRNDPKANRFGDFAFLLPCLTCIDINLKSFPGFQLVGSFSQCPALRTLRIESGKVVYEPQRRQERPVPMFNPDRELEFTLFPKWNMPQLQSLTLQGTAVLRFDYESLESMVRLERLVLRSDLWTSMHRYFWRIPRLSAHLAASDTLYANDEDLTDILRCYGFGNDRDSDGDYKYISDTLENRKWNNTWTLPCLKTLVLQGPQICVFDFSWLAGSPLLTTLLLTLEGAPRRLPFANLSHTFSANSGDVSFDSRLSHLTQLSIIQWIISWDDFTRLLAMVSGSPLQGLIVENLHEKSTLTGAQLVRAIHDLDTQHTQEAQERQEIRMTKSLRYITSDLSLTKEESDLAGLTQIPGSEAWGLYYHKRGKRIYSMGTGYFVRHTDVVSDPWIEERE</sequence>
<dbReference type="EMBL" id="JAAAIP010000431">
    <property type="protein sequence ID" value="KAG0317290.1"/>
    <property type="molecule type" value="Genomic_DNA"/>
</dbReference>
<dbReference type="OrthoDB" id="2330886at2759"/>
<gene>
    <name evidence="1" type="ORF">BGZ99_006406</name>
</gene>
<evidence type="ECO:0000313" key="1">
    <source>
        <dbReference type="EMBL" id="KAG0317290.1"/>
    </source>
</evidence>
<name>A0A9P6USG3_9FUNG</name>
<proteinExistence type="predicted"/>
<keyword evidence="2" id="KW-1185">Reference proteome</keyword>
<evidence type="ECO:0000313" key="2">
    <source>
        <dbReference type="Proteomes" id="UP000738325"/>
    </source>
</evidence>
<dbReference type="Gene3D" id="3.80.10.10">
    <property type="entry name" value="Ribonuclease Inhibitor"/>
    <property type="match status" value="1"/>
</dbReference>
<dbReference type="InterPro" id="IPR032675">
    <property type="entry name" value="LRR_dom_sf"/>
</dbReference>
<organism evidence="1 2">
    <name type="scientific">Dissophora globulifera</name>
    <dbReference type="NCBI Taxonomy" id="979702"/>
    <lineage>
        <taxon>Eukaryota</taxon>
        <taxon>Fungi</taxon>
        <taxon>Fungi incertae sedis</taxon>
        <taxon>Mucoromycota</taxon>
        <taxon>Mortierellomycotina</taxon>
        <taxon>Mortierellomycetes</taxon>
        <taxon>Mortierellales</taxon>
        <taxon>Mortierellaceae</taxon>
        <taxon>Dissophora</taxon>
    </lineage>
</organism>
<reference evidence="1" key="1">
    <citation type="journal article" date="2020" name="Fungal Divers.">
        <title>Resolving the Mortierellaceae phylogeny through synthesis of multi-gene phylogenetics and phylogenomics.</title>
        <authorList>
            <person name="Vandepol N."/>
            <person name="Liber J."/>
            <person name="Desiro A."/>
            <person name="Na H."/>
            <person name="Kennedy M."/>
            <person name="Barry K."/>
            <person name="Grigoriev I.V."/>
            <person name="Miller A.N."/>
            <person name="O'Donnell K."/>
            <person name="Stajich J.E."/>
            <person name="Bonito G."/>
        </authorList>
    </citation>
    <scope>NUCLEOTIDE SEQUENCE</scope>
    <source>
        <strain evidence="1">REB-010B</strain>
    </source>
</reference>
<dbReference type="Proteomes" id="UP000738325">
    <property type="component" value="Unassembled WGS sequence"/>
</dbReference>
<accession>A0A9P6USG3</accession>
<comment type="caution">
    <text evidence="1">The sequence shown here is derived from an EMBL/GenBank/DDBJ whole genome shotgun (WGS) entry which is preliminary data.</text>
</comment>
<dbReference type="SUPFAM" id="SSF52047">
    <property type="entry name" value="RNI-like"/>
    <property type="match status" value="1"/>
</dbReference>
<dbReference type="AlphaFoldDB" id="A0A9P6USG3"/>